<keyword evidence="11 20" id="KW-0274">FAD</keyword>
<dbReference type="InterPro" id="IPR016169">
    <property type="entry name" value="FAD-bd_PCMH_sub2"/>
</dbReference>
<dbReference type="PANTHER" id="PTHR21071:SF4">
    <property type="entry name" value="UDP-N-ACETYLENOLPYRUVOYLGLUCOSAMINE REDUCTASE"/>
    <property type="match status" value="1"/>
</dbReference>
<evidence type="ECO:0000256" key="3">
    <source>
        <dbReference type="ARBA" id="ARBA00004496"/>
    </source>
</evidence>
<dbReference type="GO" id="GO:0051301">
    <property type="term" value="P:cell division"/>
    <property type="evidence" value="ECO:0007669"/>
    <property type="project" value="UniProtKB-KW"/>
</dbReference>
<evidence type="ECO:0000256" key="19">
    <source>
        <dbReference type="ARBA" id="ARBA00048914"/>
    </source>
</evidence>
<dbReference type="Gene3D" id="3.30.465.10">
    <property type="match status" value="1"/>
</dbReference>
<dbReference type="InterPro" id="IPR006094">
    <property type="entry name" value="Oxid_FAD_bind_N"/>
</dbReference>
<evidence type="ECO:0000256" key="10">
    <source>
        <dbReference type="ARBA" id="ARBA00022630"/>
    </source>
</evidence>
<reference evidence="22 23" key="1">
    <citation type="submission" date="2018-12" db="EMBL/GenBank/DDBJ databases">
        <title>Complete genome of Litorilituus sediminis.</title>
        <authorList>
            <person name="Liu A."/>
            <person name="Rong J."/>
        </authorList>
    </citation>
    <scope>NUCLEOTIDE SEQUENCE [LARGE SCALE GENOMIC DNA]</scope>
    <source>
        <strain evidence="22 23">JCM 17549</strain>
    </source>
</reference>
<evidence type="ECO:0000256" key="11">
    <source>
        <dbReference type="ARBA" id="ARBA00022827"/>
    </source>
</evidence>
<accession>A0A4V0ZG43</accession>
<dbReference type="GO" id="GO:0008762">
    <property type="term" value="F:UDP-N-acetylmuramate dehydrogenase activity"/>
    <property type="evidence" value="ECO:0007669"/>
    <property type="project" value="UniProtKB-UniRule"/>
</dbReference>
<dbReference type="Proteomes" id="UP000290244">
    <property type="component" value="Chromosome"/>
</dbReference>
<dbReference type="NCBIfam" id="TIGR00179">
    <property type="entry name" value="murB"/>
    <property type="match status" value="1"/>
</dbReference>
<comment type="subcellular location">
    <subcellularLocation>
        <location evidence="3 20">Cytoplasm</location>
    </subcellularLocation>
</comment>
<gene>
    <name evidence="20" type="primary">murB</name>
    <name evidence="22" type="ORF">EMK97_09905</name>
</gene>
<dbReference type="InterPro" id="IPR011601">
    <property type="entry name" value="MurB_C"/>
</dbReference>
<dbReference type="PROSITE" id="PS51387">
    <property type="entry name" value="FAD_PCMH"/>
    <property type="match status" value="1"/>
</dbReference>
<dbReference type="AlphaFoldDB" id="A0A4V0ZG43"/>
<dbReference type="Pfam" id="PF01565">
    <property type="entry name" value="FAD_binding_4"/>
    <property type="match status" value="1"/>
</dbReference>
<evidence type="ECO:0000256" key="5">
    <source>
        <dbReference type="ARBA" id="ARBA00010485"/>
    </source>
</evidence>
<dbReference type="GO" id="GO:0071555">
    <property type="term" value="P:cell wall organization"/>
    <property type="evidence" value="ECO:0007669"/>
    <property type="project" value="UniProtKB-KW"/>
</dbReference>
<evidence type="ECO:0000256" key="1">
    <source>
        <dbReference type="ARBA" id="ARBA00001974"/>
    </source>
</evidence>
<evidence type="ECO:0000313" key="22">
    <source>
        <dbReference type="EMBL" id="QBG36000.1"/>
    </source>
</evidence>
<feature type="active site" evidence="20">
    <location>
        <position position="163"/>
    </location>
</feature>
<dbReference type="SUPFAM" id="SSF56194">
    <property type="entry name" value="Uridine diphospho-N-Acetylenolpyruvylglucosamine reductase, MurB, C-terminal domain"/>
    <property type="match status" value="1"/>
</dbReference>
<evidence type="ECO:0000256" key="20">
    <source>
        <dbReference type="HAMAP-Rule" id="MF_00037"/>
    </source>
</evidence>
<evidence type="ECO:0000256" key="7">
    <source>
        <dbReference type="ARBA" id="ARBA00015188"/>
    </source>
</evidence>
<name>A0A4V0ZG43_9GAMM</name>
<dbReference type="InterPro" id="IPR016167">
    <property type="entry name" value="FAD-bd_PCMH_sub1"/>
</dbReference>
<evidence type="ECO:0000256" key="6">
    <source>
        <dbReference type="ARBA" id="ARBA00012518"/>
    </source>
</evidence>
<dbReference type="Gene3D" id="3.90.78.10">
    <property type="entry name" value="UDP-N-acetylenolpyruvoylglucosamine reductase, C-terminal domain"/>
    <property type="match status" value="1"/>
</dbReference>
<dbReference type="GO" id="GO:0005829">
    <property type="term" value="C:cytosol"/>
    <property type="evidence" value="ECO:0007669"/>
    <property type="project" value="TreeGrafter"/>
</dbReference>
<dbReference type="OrthoDB" id="9804753at2"/>
<dbReference type="InterPro" id="IPR003170">
    <property type="entry name" value="MurB"/>
</dbReference>
<dbReference type="GO" id="GO:0009252">
    <property type="term" value="P:peptidoglycan biosynthetic process"/>
    <property type="evidence" value="ECO:0007669"/>
    <property type="project" value="UniProtKB-UniRule"/>
</dbReference>
<dbReference type="InterPro" id="IPR036318">
    <property type="entry name" value="FAD-bd_PCMH-like_sf"/>
</dbReference>
<feature type="active site" description="Proton donor" evidence="20">
    <location>
        <position position="232"/>
    </location>
</feature>
<evidence type="ECO:0000256" key="9">
    <source>
        <dbReference type="ARBA" id="ARBA00022618"/>
    </source>
</evidence>
<evidence type="ECO:0000259" key="21">
    <source>
        <dbReference type="PROSITE" id="PS51387"/>
    </source>
</evidence>
<proteinExistence type="inferred from homology"/>
<evidence type="ECO:0000313" key="23">
    <source>
        <dbReference type="Proteomes" id="UP000290244"/>
    </source>
</evidence>
<evidence type="ECO:0000256" key="12">
    <source>
        <dbReference type="ARBA" id="ARBA00022857"/>
    </source>
</evidence>
<dbReference type="Gene3D" id="3.30.43.10">
    <property type="entry name" value="Uridine Diphospho-n-acetylenolpyruvylglucosamine Reductase, domain 2"/>
    <property type="match status" value="1"/>
</dbReference>
<keyword evidence="10 20" id="KW-0285">Flavoprotein</keyword>
<evidence type="ECO:0000256" key="14">
    <source>
        <dbReference type="ARBA" id="ARBA00022984"/>
    </source>
</evidence>
<keyword evidence="14 20" id="KW-0573">Peptidoglycan synthesis</keyword>
<keyword evidence="15 20" id="KW-0560">Oxidoreductase</keyword>
<dbReference type="HAMAP" id="MF_00037">
    <property type="entry name" value="MurB"/>
    <property type="match status" value="1"/>
</dbReference>
<comment type="similarity">
    <text evidence="5 20">Belongs to the MurB family.</text>
</comment>
<keyword evidence="16 20" id="KW-0131">Cell cycle</keyword>
<comment type="pathway">
    <text evidence="4 20">Cell wall biogenesis; peptidoglycan biosynthesis.</text>
</comment>
<dbReference type="UniPathway" id="UPA00219"/>
<dbReference type="InterPro" id="IPR036635">
    <property type="entry name" value="MurB_C_sf"/>
</dbReference>
<evidence type="ECO:0000256" key="13">
    <source>
        <dbReference type="ARBA" id="ARBA00022960"/>
    </source>
</evidence>
<evidence type="ECO:0000256" key="15">
    <source>
        <dbReference type="ARBA" id="ARBA00023002"/>
    </source>
</evidence>
<organism evidence="22 23">
    <name type="scientific">Litorilituus sediminis</name>
    <dbReference type="NCBI Taxonomy" id="718192"/>
    <lineage>
        <taxon>Bacteria</taxon>
        <taxon>Pseudomonadati</taxon>
        <taxon>Pseudomonadota</taxon>
        <taxon>Gammaproteobacteria</taxon>
        <taxon>Alteromonadales</taxon>
        <taxon>Colwelliaceae</taxon>
        <taxon>Litorilituus</taxon>
    </lineage>
</organism>
<comment type="function">
    <text evidence="2 20">Cell wall formation.</text>
</comment>
<evidence type="ECO:0000256" key="16">
    <source>
        <dbReference type="ARBA" id="ARBA00023306"/>
    </source>
</evidence>
<dbReference type="EC" id="1.3.1.98" evidence="6 20"/>
<keyword evidence="8 20" id="KW-0963">Cytoplasm</keyword>
<sequence>MISEQDYALQALNSFNVKSNSSTIYFPSSIDDLQQLAQLDAVTCGQFYILGEGSNSLFVQDKAPVIIKPKFMGISIQEGVDEYRVTVGASENWHQLVAFCINEGIYGLENLALIPGSVGAAPVQNIGAYGVEFADFCLKVDFFDFNTSSLVELSAQACDFSYRESIFKHELHNRGVITQVVLTFPKNWQAKLTYQGLDELPANASAKEVMQQVIKIRQSKLPDPNELPNAGSFFKNPVVSQSLFSQLHKQYPNMPHYPQASGEVKLAAGWLIDQLGLKGGRFLHVGVHQKQALVLVNYGQGAGKDVVGLAKYIQQRVFEHFAVTIEPEVRMIGELGEQAFNDLTDFSVVSELTHD</sequence>
<comment type="catalytic activity">
    <reaction evidence="19 20">
        <text>UDP-N-acetyl-alpha-D-muramate + NADP(+) = UDP-N-acetyl-3-O-(1-carboxyvinyl)-alpha-D-glucosamine + NADPH + H(+)</text>
        <dbReference type="Rhea" id="RHEA:12248"/>
        <dbReference type="ChEBI" id="CHEBI:15378"/>
        <dbReference type="ChEBI" id="CHEBI:57783"/>
        <dbReference type="ChEBI" id="CHEBI:58349"/>
        <dbReference type="ChEBI" id="CHEBI:68483"/>
        <dbReference type="ChEBI" id="CHEBI:70757"/>
        <dbReference type="EC" id="1.3.1.98"/>
    </reaction>
</comment>
<dbReference type="InterPro" id="IPR016166">
    <property type="entry name" value="FAD-bd_PCMH"/>
</dbReference>
<evidence type="ECO:0000256" key="2">
    <source>
        <dbReference type="ARBA" id="ARBA00003921"/>
    </source>
</evidence>
<dbReference type="NCBIfam" id="NF000755">
    <property type="entry name" value="PRK00046.1"/>
    <property type="match status" value="1"/>
</dbReference>
<dbReference type="GO" id="GO:0071949">
    <property type="term" value="F:FAD binding"/>
    <property type="evidence" value="ECO:0007669"/>
    <property type="project" value="InterPro"/>
</dbReference>
<dbReference type="GO" id="GO:0008360">
    <property type="term" value="P:regulation of cell shape"/>
    <property type="evidence" value="ECO:0007669"/>
    <property type="project" value="UniProtKB-KW"/>
</dbReference>
<keyword evidence="9 20" id="KW-0132">Cell division</keyword>
<keyword evidence="13 20" id="KW-0133">Cell shape</keyword>
<dbReference type="Pfam" id="PF02873">
    <property type="entry name" value="MurB_C"/>
    <property type="match status" value="1"/>
</dbReference>
<keyword evidence="17 20" id="KW-0961">Cell wall biogenesis/degradation</keyword>
<dbReference type="RefSeq" id="WP_130601724.1">
    <property type="nucleotide sequence ID" value="NZ_CP034759.1"/>
</dbReference>
<keyword evidence="12 20" id="KW-0521">NADP</keyword>
<evidence type="ECO:0000256" key="4">
    <source>
        <dbReference type="ARBA" id="ARBA00004752"/>
    </source>
</evidence>
<feature type="active site" evidence="20">
    <location>
        <position position="328"/>
    </location>
</feature>
<protein>
    <recommendedName>
        <fullName evidence="7 20">UDP-N-acetylenolpyruvoylglucosamine reductase</fullName>
        <ecNumber evidence="6 20">1.3.1.98</ecNumber>
    </recommendedName>
    <alternativeName>
        <fullName evidence="18 20">UDP-N-acetylmuramate dehydrogenase</fullName>
    </alternativeName>
</protein>
<evidence type="ECO:0000256" key="8">
    <source>
        <dbReference type="ARBA" id="ARBA00022490"/>
    </source>
</evidence>
<dbReference type="SUPFAM" id="SSF56176">
    <property type="entry name" value="FAD-binding/transporter-associated domain-like"/>
    <property type="match status" value="1"/>
</dbReference>
<dbReference type="KEGG" id="lsd:EMK97_09905"/>
<feature type="domain" description="FAD-binding PCMH-type" evidence="21">
    <location>
        <begin position="17"/>
        <end position="187"/>
    </location>
</feature>
<dbReference type="EMBL" id="CP034759">
    <property type="protein sequence ID" value="QBG36000.1"/>
    <property type="molecule type" value="Genomic_DNA"/>
</dbReference>
<keyword evidence="23" id="KW-1185">Reference proteome</keyword>
<comment type="cofactor">
    <cofactor evidence="1 20">
        <name>FAD</name>
        <dbReference type="ChEBI" id="CHEBI:57692"/>
    </cofactor>
</comment>
<dbReference type="PANTHER" id="PTHR21071">
    <property type="entry name" value="UDP-N-ACETYLENOLPYRUVOYLGLUCOSAMINE REDUCTASE"/>
    <property type="match status" value="1"/>
</dbReference>
<evidence type="ECO:0000256" key="18">
    <source>
        <dbReference type="ARBA" id="ARBA00031026"/>
    </source>
</evidence>
<evidence type="ECO:0000256" key="17">
    <source>
        <dbReference type="ARBA" id="ARBA00023316"/>
    </source>
</evidence>